<sequence>SGQLRAKNDIFSATGYSQFTGPDNNTSPTWKRTTLPAIPNPTKSPRRSPPPPTPACFLLLHSRHGGGVHVSHGFVVSLWSLAIRTGLPRVYSFVWKTNLNKCVRQTVEEREGDSRETGELLVAGRVVVVFCCAAVNLWLTMQSPEVRVEAEAVLLVVFFVVCVPASAILHPVDYLELQSIRKTLADLPGSAFFASWDFTADPCAFAGVVCSGDRVVALSLGDPRAGSPGLSGSLPSSLARLSALEELSLVPGRVAGSLPAALPQGLRFLALASNRISGPLPHSLAALRGIRTLDLSSNLLSGNIPTALLRLPELRTLILAHNRLSGPVPASVSAPLLRLDLRSNVLTGSVRSLPPSLIYLSLASNRLSGHVDRVLPRLNRLSFLDLSANRLSGPIPGILFTFPISSLQLQRNQFSGPLRPGGPLPVSGATVDLSYNRFTGKVPAELAPAGRLYLDFNRFEGDVPAAIVDRVVAGSMRVLYLHHNYLTGFRIRTAASVPAATSLCLQYNCMVPPVDALCPRNAGPRTTRPPQQCAGEGKQG</sequence>
<evidence type="ECO:0000256" key="6">
    <source>
        <dbReference type="SAM" id="Phobius"/>
    </source>
</evidence>
<dbReference type="PANTHER" id="PTHR48009:SF10">
    <property type="entry name" value="OS11G0644100 PROTEIN"/>
    <property type="match status" value="1"/>
</dbReference>
<feature type="region of interest" description="Disordered" evidence="5">
    <location>
        <begin position="15"/>
        <end position="51"/>
    </location>
</feature>
<evidence type="ECO:0000256" key="2">
    <source>
        <dbReference type="ARBA" id="ARBA00022729"/>
    </source>
</evidence>
<evidence type="ECO:0000313" key="9">
    <source>
        <dbReference type="Proteomes" id="UP000287651"/>
    </source>
</evidence>
<dbReference type="FunFam" id="3.80.10.10:FF:000041">
    <property type="entry name" value="LRR receptor-like serine/threonine-protein kinase ERECTA"/>
    <property type="match status" value="1"/>
</dbReference>
<keyword evidence="2" id="KW-0732">Signal</keyword>
<keyword evidence="4" id="KW-0325">Glycoprotein</keyword>
<keyword evidence="6" id="KW-0472">Membrane</keyword>
<dbReference type="AlphaFoldDB" id="A0A426YT97"/>
<evidence type="ECO:0000313" key="8">
    <source>
        <dbReference type="EMBL" id="RRT54925.1"/>
    </source>
</evidence>
<reference evidence="8 9" key="1">
    <citation type="journal article" date="2014" name="Agronomy (Basel)">
        <title>A Draft Genome Sequence for Ensete ventricosum, the Drought-Tolerant Tree Against Hunger.</title>
        <authorList>
            <person name="Harrison J."/>
            <person name="Moore K.A."/>
            <person name="Paszkiewicz K."/>
            <person name="Jones T."/>
            <person name="Grant M."/>
            <person name="Ambacheew D."/>
            <person name="Muzemil S."/>
            <person name="Studholme D.J."/>
        </authorList>
    </citation>
    <scope>NUCLEOTIDE SEQUENCE [LARGE SCALE GENOMIC DNA]</scope>
</reference>
<dbReference type="Gene3D" id="3.80.10.10">
    <property type="entry name" value="Ribonuclease Inhibitor"/>
    <property type="match status" value="2"/>
</dbReference>
<dbReference type="Pfam" id="PF00560">
    <property type="entry name" value="LRR_1"/>
    <property type="match status" value="1"/>
</dbReference>
<keyword evidence="6" id="KW-1133">Transmembrane helix</keyword>
<protein>
    <recommendedName>
        <fullName evidence="7">Leucine-rich repeat-containing N-terminal plant-type domain-containing protein</fullName>
    </recommendedName>
</protein>
<dbReference type="SUPFAM" id="SSF52058">
    <property type="entry name" value="L domain-like"/>
    <property type="match status" value="1"/>
</dbReference>
<evidence type="ECO:0000256" key="5">
    <source>
        <dbReference type="SAM" id="MobiDB-lite"/>
    </source>
</evidence>
<dbReference type="InterPro" id="IPR001611">
    <property type="entry name" value="Leu-rich_rpt"/>
</dbReference>
<evidence type="ECO:0000256" key="1">
    <source>
        <dbReference type="ARBA" id="ARBA00022614"/>
    </source>
</evidence>
<comment type="caution">
    <text evidence="8">The sequence shown here is derived from an EMBL/GenBank/DDBJ whole genome shotgun (WGS) entry which is preliminary data.</text>
</comment>
<proteinExistence type="predicted"/>
<feature type="region of interest" description="Disordered" evidence="5">
    <location>
        <begin position="521"/>
        <end position="540"/>
    </location>
</feature>
<feature type="non-terminal residue" evidence="8">
    <location>
        <position position="1"/>
    </location>
</feature>
<dbReference type="Pfam" id="PF08263">
    <property type="entry name" value="LRRNT_2"/>
    <property type="match status" value="1"/>
</dbReference>
<name>A0A426YT97_ENSVE</name>
<evidence type="ECO:0000256" key="4">
    <source>
        <dbReference type="ARBA" id="ARBA00023180"/>
    </source>
</evidence>
<accession>A0A426YT97</accession>
<organism evidence="8 9">
    <name type="scientific">Ensete ventricosum</name>
    <name type="common">Abyssinian banana</name>
    <name type="synonym">Musa ensete</name>
    <dbReference type="NCBI Taxonomy" id="4639"/>
    <lineage>
        <taxon>Eukaryota</taxon>
        <taxon>Viridiplantae</taxon>
        <taxon>Streptophyta</taxon>
        <taxon>Embryophyta</taxon>
        <taxon>Tracheophyta</taxon>
        <taxon>Spermatophyta</taxon>
        <taxon>Magnoliopsida</taxon>
        <taxon>Liliopsida</taxon>
        <taxon>Zingiberales</taxon>
        <taxon>Musaceae</taxon>
        <taxon>Ensete</taxon>
    </lineage>
</organism>
<gene>
    <name evidence="8" type="ORF">B296_00045948</name>
</gene>
<keyword evidence="3" id="KW-0677">Repeat</keyword>
<keyword evidence="6" id="KW-0812">Transmembrane</keyword>
<evidence type="ECO:0000259" key="7">
    <source>
        <dbReference type="Pfam" id="PF08263"/>
    </source>
</evidence>
<feature type="compositionally biased region" description="Polar residues" evidence="5">
    <location>
        <begin position="15"/>
        <end position="32"/>
    </location>
</feature>
<dbReference type="InterPro" id="IPR053213">
    <property type="entry name" value="RLP29"/>
</dbReference>
<dbReference type="EMBL" id="AMZH03010344">
    <property type="protein sequence ID" value="RRT54925.1"/>
    <property type="molecule type" value="Genomic_DNA"/>
</dbReference>
<dbReference type="Proteomes" id="UP000287651">
    <property type="component" value="Unassembled WGS sequence"/>
</dbReference>
<dbReference type="InterPro" id="IPR013210">
    <property type="entry name" value="LRR_N_plant-typ"/>
</dbReference>
<dbReference type="Pfam" id="PF13855">
    <property type="entry name" value="LRR_8"/>
    <property type="match status" value="1"/>
</dbReference>
<feature type="domain" description="Leucine-rich repeat-containing N-terminal plant-type" evidence="7">
    <location>
        <begin position="173"/>
        <end position="211"/>
    </location>
</feature>
<feature type="transmembrane region" description="Helical" evidence="6">
    <location>
        <begin position="120"/>
        <end position="140"/>
    </location>
</feature>
<feature type="transmembrane region" description="Helical" evidence="6">
    <location>
        <begin position="152"/>
        <end position="172"/>
    </location>
</feature>
<dbReference type="PANTHER" id="PTHR48009">
    <property type="entry name" value="LEUCINE-RICH REPEAT (LRR) FAMILY PROTEIN"/>
    <property type="match status" value="1"/>
</dbReference>
<evidence type="ECO:0000256" key="3">
    <source>
        <dbReference type="ARBA" id="ARBA00022737"/>
    </source>
</evidence>
<keyword evidence="1" id="KW-0433">Leucine-rich repeat</keyword>
<dbReference type="InterPro" id="IPR032675">
    <property type="entry name" value="LRR_dom_sf"/>
</dbReference>